<gene>
    <name evidence="2" type="ORF">K0U00_42220</name>
</gene>
<evidence type="ECO:0000256" key="1">
    <source>
        <dbReference type="SAM" id="MobiDB-lite"/>
    </source>
</evidence>
<evidence type="ECO:0000313" key="3">
    <source>
        <dbReference type="Proteomes" id="UP001519887"/>
    </source>
</evidence>
<dbReference type="EMBL" id="JAHZIK010002400">
    <property type="protein sequence ID" value="MBW7460702.1"/>
    <property type="molecule type" value="Genomic_DNA"/>
</dbReference>
<accession>A0ABS7CID9</accession>
<protein>
    <submittedName>
        <fullName evidence="2">Uncharacterized protein</fullName>
    </submittedName>
</protein>
<evidence type="ECO:0000313" key="2">
    <source>
        <dbReference type="EMBL" id="MBW7460702.1"/>
    </source>
</evidence>
<feature type="non-terminal residue" evidence="2">
    <location>
        <position position="279"/>
    </location>
</feature>
<organism evidence="2 3">
    <name type="scientific">Paenibacillus sepulcri</name>
    <dbReference type="NCBI Taxonomy" id="359917"/>
    <lineage>
        <taxon>Bacteria</taxon>
        <taxon>Bacillati</taxon>
        <taxon>Bacillota</taxon>
        <taxon>Bacilli</taxon>
        <taxon>Bacillales</taxon>
        <taxon>Paenibacillaceae</taxon>
        <taxon>Paenibacillus</taxon>
    </lineage>
</organism>
<feature type="region of interest" description="Disordered" evidence="1">
    <location>
        <begin position="104"/>
        <end position="126"/>
    </location>
</feature>
<dbReference type="Proteomes" id="UP001519887">
    <property type="component" value="Unassembled WGS sequence"/>
</dbReference>
<reference evidence="2 3" key="1">
    <citation type="submission" date="2021-07" db="EMBL/GenBank/DDBJ databases">
        <title>Paenibacillus radiodurans sp. nov., isolated from the southeastern edge of Tengger Desert.</title>
        <authorList>
            <person name="Zhang G."/>
        </authorList>
    </citation>
    <scope>NUCLEOTIDE SEQUENCE [LARGE SCALE GENOMIC DNA]</scope>
    <source>
        <strain evidence="2 3">CCM 7311</strain>
    </source>
</reference>
<comment type="caution">
    <text evidence="2">The sequence shown here is derived from an EMBL/GenBank/DDBJ whole genome shotgun (WGS) entry which is preliminary data.</text>
</comment>
<feature type="non-terminal residue" evidence="2">
    <location>
        <position position="1"/>
    </location>
</feature>
<sequence length="279" mass="29033">VQLKKVIVQGTTTVHGGGANSVHLVDSAFNLIIVDKPEGTVRLVLEGTTTVEAMQALTQMILLIAETGSIEKLEAHAFLTMTGQGVIVEAVLFVPGSTFERAPQKVNRYPPEPNPGSGSNIPFPGGGAGDPVPVITGVQDGQTYLAYVTPASTSSISSAVLEKDGAADASYKLGDMIKESGEYVLTLTGAGGKSTVSFSLRADASLTALEQGVSYKDHLLTVPLQLRNSGADFANAVNTLKLSVSGLADDVQSLPASASSPDHEMDFVLKRDGDSDDFI</sequence>
<proteinExistence type="predicted"/>
<keyword evidence="3" id="KW-1185">Reference proteome</keyword>
<name>A0ABS7CID9_9BACL</name>